<dbReference type="InterPro" id="IPR005248">
    <property type="entry name" value="NadD/NMNAT"/>
</dbReference>
<evidence type="ECO:0000256" key="3">
    <source>
        <dbReference type="ARBA" id="ARBA00009014"/>
    </source>
</evidence>
<accession>A0A076JMT5</accession>
<evidence type="ECO:0000313" key="26">
    <source>
        <dbReference type="Proteomes" id="UP000095647"/>
    </source>
</evidence>
<evidence type="ECO:0000256" key="9">
    <source>
        <dbReference type="ARBA" id="ARBA00023027"/>
    </source>
</evidence>
<evidence type="ECO:0000313" key="15">
    <source>
        <dbReference type="EMBL" id="CUO01976.1"/>
    </source>
</evidence>
<dbReference type="EMBL" id="LNKD01000001">
    <property type="protein sequence ID" value="OSG88302.1"/>
    <property type="molecule type" value="Genomic_DNA"/>
</dbReference>
<dbReference type="EMBL" id="CP047129">
    <property type="protein sequence ID" value="QHB62925.1"/>
    <property type="molecule type" value="Genomic_DNA"/>
</dbReference>
<keyword evidence="4 11" id="KW-0662">Pyridine nucleotide biosynthesis</keyword>
<dbReference type="KEGG" id="badl:BADO_0947"/>
<evidence type="ECO:0000313" key="14">
    <source>
        <dbReference type="EMBL" id="BEK83135.1"/>
    </source>
</evidence>
<keyword evidence="6 11" id="KW-0548">Nucleotidyltransferase</keyword>
<evidence type="ECO:0000313" key="23">
    <source>
        <dbReference type="EMBL" id="QHB62925.1"/>
    </source>
</evidence>
<dbReference type="NCBIfam" id="TIGR00482">
    <property type="entry name" value="nicotinate (nicotinamide) nucleotide adenylyltransferase"/>
    <property type="match status" value="1"/>
</dbReference>
<dbReference type="EMBL" id="LNKH01000005">
    <property type="protein sequence ID" value="OSG96886.1"/>
    <property type="molecule type" value="Genomic_DNA"/>
</dbReference>
<evidence type="ECO:0000259" key="12">
    <source>
        <dbReference type="Pfam" id="PF01467"/>
    </source>
</evidence>
<sequence>MTGPKRMRPESAEADPELTVSYVVEPERRMSELSVDRPQSAVTTGRRSARGNWHNRLRIGIMGGTFDPIHNGHLVAASEVSWVYDLDEVIFVPTGRPVFKLDKKVTNAEDRYLMTVIATASNPKFTVSRVDIDRPGVTYTIDTLRDIRAQYPDAELFFITGADAVAEIMQWKDANKMWELAHFVAVTRPGYSSPDGVKLPEGKVDTLEIPALAISSTDVRRRAEHGEPVWYLVPDGVVQYIGKHGLYR</sequence>
<dbReference type="Pfam" id="PF01467">
    <property type="entry name" value="CTP_transf_like"/>
    <property type="match status" value="1"/>
</dbReference>
<dbReference type="Proteomes" id="UP000470200">
    <property type="component" value="Unassembled WGS sequence"/>
</dbReference>
<dbReference type="Proteomes" id="UP000193377">
    <property type="component" value="Unassembled WGS sequence"/>
</dbReference>
<dbReference type="OrthoDB" id="5295945at2"/>
<proteinExistence type="inferred from homology"/>
<evidence type="ECO:0000313" key="13">
    <source>
        <dbReference type="EMBL" id="AVT45437.1"/>
    </source>
</evidence>
<reference evidence="16" key="8">
    <citation type="submission" date="2021-08" db="EMBL/GenBank/DDBJ databases">
        <title>Draft genome sequence of the GABA producer Bifidobacterium adolescentis 4-2, isolated from healthy human feces.</title>
        <authorList>
            <person name="Altaib H."/>
            <person name="Niwa R."/>
            <person name="Abe M."/>
            <person name="Suzuki T."/>
        </authorList>
    </citation>
    <scope>NUCLEOTIDE SEQUENCE</scope>
    <source>
        <strain evidence="16">4-2</strain>
    </source>
</reference>
<evidence type="ECO:0000313" key="35">
    <source>
        <dbReference type="Proteomes" id="UP000464884"/>
    </source>
</evidence>
<keyword evidence="8 11" id="KW-0067">ATP-binding</keyword>
<dbReference type="Proteomes" id="UP000193208">
    <property type="component" value="Unassembled WGS sequence"/>
</dbReference>
<dbReference type="EMBL" id="CYYI01000010">
    <property type="protein sequence ID" value="CUO01976.1"/>
    <property type="molecule type" value="Genomic_DNA"/>
</dbReference>
<evidence type="ECO:0000313" key="28">
    <source>
        <dbReference type="Proteomes" id="UP000193208"/>
    </source>
</evidence>
<comment type="pathway">
    <text evidence="2 11">Cofactor biosynthesis; NAD(+) biosynthesis; deamido-NAD(+) from nicotinate D-ribonucleotide: step 1/1.</text>
</comment>
<dbReference type="EC" id="2.7.7.18" evidence="11"/>
<evidence type="ECO:0000313" key="36">
    <source>
        <dbReference type="Proteomes" id="UP000470200"/>
    </source>
</evidence>
<reference evidence="14 37" key="9">
    <citation type="submission" date="2023-06" db="EMBL/GenBank/DDBJ databases">
        <title>Complete Genome Sequences of Bifidobacterium faecale strain JCM19861T was isolated from human faeces by Jung-Hye Choi et al. (2014).</title>
        <authorList>
            <person name="Okuhama S."/>
            <person name="Takahashi H."/>
            <person name="Imaizumi K."/>
            <person name="Nakayama S."/>
            <person name="Ogata Y."/>
            <person name="Suda W."/>
        </authorList>
    </citation>
    <scope>NUCLEOTIDE SEQUENCE [LARGE SCALE GENOMIC DNA]</scope>
    <source>
        <strain evidence="14 37">JCM 19861</strain>
    </source>
</reference>
<dbReference type="Proteomes" id="UP000285262">
    <property type="component" value="Unassembled WGS sequence"/>
</dbReference>
<keyword evidence="9 11" id="KW-0520">NAD</keyword>
<dbReference type="EMBL" id="WDIP01000005">
    <property type="protein sequence ID" value="KAB5884679.1"/>
    <property type="molecule type" value="Genomic_DNA"/>
</dbReference>
<evidence type="ECO:0000313" key="37">
    <source>
        <dbReference type="Proteomes" id="UP001357973"/>
    </source>
</evidence>
<evidence type="ECO:0000313" key="34">
    <source>
        <dbReference type="Proteomes" id="UP000285262"/>
    </source>
</evidence>
<dbReference type="NCBIfam" id="NF000840">
    <property type="entry name" value="PRK00071.1-3"/>
    <property type="match status" value="1"/>
</dbReference>
<dbReference type="EMBL" id="BPPZ01000006">
    <property type="protein sequence ID" value="GJD14357.1"/>
    <property type="molecule type" value="Genomic_DNA"/>
</dbReference>
<dbReference type="Proteomes" id="UP000464884">
    <property type="component" value="Chromosome"/>
</dbReference>
<dbReference type="CDD" id="cd02165">
    <property type="entry name" value="NMNAT"/>
    <property type="match status" value="1"/>
</dbReference>
<evidence type="ECO:0000313" key="20">
    <source>
        <dbReference type="EMBL" id="OSG93781.1"/>
    </source>
</evidence>
<comment type="function">
    <text evidence="1 11">Catalyzes the reversible adenylation of nicotinate mononucleotide (NaMN) to nicotinic acid adenine dinucleotide (NaAD).</text>
</comment>
<gene>
    <name evidence="11 14" type="primary">nadD</name>
    <name evidence="20" type="ORF">AD0028_1149</name>
    <name evidence="21" type="ORF">AL0462_0955</name>
    <name evidence="22" type="ORF">AL0467_1114</name>
    <name evidence="19" type="ORF">B0487_1221</name>
    <name evidence="14" type="ORF">B19861_10770</name>
    <name evidence="18" type="ORF">BBK15_03610</name>
    <name evidence="16" type="ORF">BIFAD42_13410</name>
    <name evidence="13" type="ORF">C8077_05600</name>
    <name evidence="25" type="ORF">DW072_02260</name>
    <name evidence="24" type="ORF">DW139_07375</name>
    <name evidence="15" type="ORF">ERS852382_01895</name>
    <name evidence="23" type="ORF">F3K97_06405</name>
    <name evidence="17" type="ORF">GA629_06240</name>
</gene>
<reference evidence="18 27" key="3">
    <citation type="submission" date="2016-07" db="EMBL/GenBank/DDBJ databases">
        <title>Draft Genome Sequence of Bifidobacterium adolescentis strain Km 4.</title>
        <authorList>
            <person name="Danilenko V.N."/>
        </authorList>
    </citation>
    <scope>NUCLEOTIDE SEQUENCE [LARGE SCALE GENOMIC DNA]</scope>
    <source>
        <strain evidence="18 27">Km 4</strain>
    </source>
</reference>
<dbReference type="Proteomes" id="UP000175684">
    <property type="component" value="Unassembled WGS sequence"/>
</dbReference>
<dbReference type="InterPro" id="IPR004821">
    <property type="entry name" value="Cyt_trans-like"/>
</dbReference>
<evidence type="ECO:0000256" key="5">
    <source>
        <dbReference type="ARBA" id="ARBA00022679"/>
    </source>
</evidence>
<evidence type="ECO:0000313" key="24">
    <source>
        <dbReference type="EMBL" id="RHJ17253.1"/>
    </source>
</evidence>
<dbReference type="EMBL" id="MAXD01000002">
    <property type="protein sequence ID" value="OFA35177.1"/>
    <property type="molecule type" value="Genomic_DNA"/>
</dbReference>
<evidence type="ECO:0000313" key="18">
    <source>
        <dbReference type="EMBL" id="OFA35177.1"/>
    </source>
</evidence>
<evidence type="ECO:0000256" key="6">
    <source>
        <dbReference type="ARBA" id="ARBA00022695"/>
    </source>
</evidence>
<dbReference type="AlphaFoldDB" id="A0A076JMT5"/>
<comment type="similarity">
    <text evidence="3 11">Belongs to the NadD family.</text>
</comment>
<evidence type="ECO:0000313" key="19">
    <source>
        <dbReference type="EMBL" id="OSG88302.1"/>
    </source>
</evidence>
<evidence type="ECO:0000313" key="31">
    <source>
        <dbReference type="Proteomes" id="UP000193905"/>
    </source>
</evidence>
<name>A0A076JMT5_BIFAD</name>
<dbReference type="EMBL" id="QRNG01000002">
    <property type="protein sequence ID" value="RHK26954.1"/>
    <property type="molecule type" value="Genomic_DNA"/>
</dbReference>
<evidence type="ECO:0000313" key="32">
    <source>
        <dbReference type="Proteomes" id="UP000241454"/>
    </source>
</evidence>
<evidence type="ECO:0000313" key="25">
    <source>
        <dbReference type="EMBL" id="RHK26954.1"/>
    </source>
</evidence>
<dbReference type="Proteomes" id="UP000193664">
    <property type="component" value="Unassembled WGS sequence"/>
</dbReference>
<evidence type="ECO:0000313" key="27">
    <source>
        <dbReference type="Proteomes" id="UP000175684"/>
    </source>
</evidence>
<keyword evidence="7 11" id="KW-0547">Nucleotide-binding</keyword>
<dbReference type="eggNOG" id="COG1057">
    <property type="taxonomic scope" value="Bacteria"/>
</dbReference>
<dbReference type="Proteomes" id="UP001357973">
    <property type="component" value="Chromosome"/>
</dbReference>
<evidence type="ECO:0000256" key="1">
    <source>
        <dbReference type="ARBA" id="ARBA00002324"/>
    </source>
</evidence>
<dbReference type="Proteomes" id="UP000886943">
    <property type="component" value="Unassembled WGS sequence"/>
</dbReference>
<dbReference type="HAMAP" id="MF_00244">
    <property type="entry name" value="NaMN_adenylyltr"/>
    <property type="match status" value="1"/>
</dbReference>
<dbReference type="UniPathway" id="UPA00253">
    <property type="reaction ID" value="UER00332"/>
</dbReference>
<reference evidence="17 36" key="6">
    <citation type="journal article" date="2019" name="Nat. Med.">
        <title>A library of human gut bacterial isolates paired with longitudinal multiomics data enables mechanistic microbiome research.</title>
        <authorList>
            <person name="Poyet M."/>
            <person name="Groussin M."/>
            <person name="Gibbons S.M."/>
            <person name="Avila-Pacheco J."/>
            <person name="Jiang X."/>
            <person name="Kearney S.M."/>
            <person name="Perrotta A.R."/>
            <person name="Berdy B."/>
            <person name="Zhao S."/>
            <person name="Lieberman T.D."/>
            <person name="Swanson P.K."/>
            <person name="Smith M."/>
            <person name="Roesemann S."/>
            <person name="Alexander J.E."/>
            <person name="Rich S.A."/>
            <person name="Livny J."/>
            <person name="Vlamakis H."/>
            <person name="Clish C."/>
            <person name="Bullock K."/>
            <person name="Deik A."/>
            <person name="Scott J."/>
            <person name="Pierce K.A."/>
            <person name="Xavier R.J."/>
            <person name="Alm E.J."/>
        </authorList>
    </citation>
    <scope>NUCLEOTIDE SEQUENCE [LARGE SCALE GENOMIC DNA]</scope>
    <source>
        <strain evidence="17 36">BIOML-A105</strain>
    </source>
</reference>
<dbReference type="GO" id="GO:0005524">
    <property type="term" value="F:ATP binding"/>
    <property type="evidence" value="ECO:0007669"/>
    <property type="project" value="UniProtKB-KW"/>
</dbReference>
<dbReference type="EMBL" id="AP028457">
    <property type="protein sequence ID" value="BEK83135.1"/>
    <property type="molecule type" value="Genomic_DNA"/>
</dbReference>
<dbReference type="PATRIC" id="fig|1680.5.peg.1026"/>
<evidence type="ECO:0000313" key="16">
    <source>
        <dbReference type="EMBL" id="GJD14357.1"/>
    </source>
</evidence>
<feature type="domain" description="Cytidyltransferase-like" evidence="12">
    <location>
        <begin position="61"/>
        <end position="222"/>
    </location>
</feature>
<dbReference type="PANTHER" id="PTHR39321">
    <property type="entry name" value="NICOTINATE-NUCLEOTIDE ADENYLYLTRANSFERASE-RELATED"/>
    <property type="match status" value="1"/>
</dbReference>
<comment type="catalytic activity">
    <reaction evidence="10 11">
        <text>nicotinate beta-D-ribonucleotide + ATP + H(+) = deamido-NAD(+) + diphosphate</text>
        <dbReference type="Rhea" id="RHEA:22860"/>
        <dbReference type="ChEBI" id="CHEBI:15378"/>
        <dbReference type="ChEBI" id="CHEBI:30616"/>
        <dbReference type="ChEBI" id="CHEBI:33019"/>
        <dbReference type="ChEBI" id="CHEBI:57502"/>
        <dbReference type="ChEBI" id="CHEBI:58437"/>
        <dbReference type="EC" id="2.7.7.18"/>
    </reaction>
</comment>
<keyword evidence="5 11" id="KW-0808">Transferase</keyword>
<dbReference type="GO" id="GO:0009435">
    <property type="term" value="P:NAD+ biosynthetic process"/>
    <property type="evidence" value="ECO:0007669"/>
    <property type="project" value="UniProtKB-UniRule"/>
</dbReference>
<evidence type="ECO:0000313" key="29">
    <source>
        <dbReference type="Proteomes" id="UP000193377"/>
    </source>
</evidence>
<evidence type="ECO:0000256" key="8">
    <source>
        <dbReference type="ARBA" id="ARBA00022840"/>
    </source>
</evidence>
<evidence type="ECO:0000256" key="7">
    <source>
        <dbReference type="ARBA" id="ARBA00022741"/>
    </source>
</evidence>
<evidence type="ECO:0000313" key="22">
    <source>
        <dbReference type="EMBL" id="OSG99916.1"/>
    </source>
</evidence>
<evidence type="ECO:0000313" key="21">
    <source>
        <dbReference type="EMBL" id="OSG96886.1"/>
    </source>
</evidence>
<evidence type="ECO:0000313" key="17">
    <source>
        <dbReference type="EMBL" id="KAB5884679.1"/>
    </source>
</evidence>
<dbReference type="SUPFAM" id="SSF52374">
    <property type="entry name" value="Nucleotidylyl transferase"/>
    <property type="match status" value="1"/>
</dbReference>
<reference evidence="13 32" key="4">
    <citation type="submission" date="2018-03" db="EMBL/GenBank/DDBJ databases">
        <authorList>
            <person name="Keele B.F."/>
        </authorList>
    </citation>
    <scope>NUCLEOTIDE SEQUENCE [LARGE SCALE GENOMIC DNA]</scope>
    <source>
        <strain evidence="13 32">1-11</strain>
    </source>
</reference>
<organism evidence="17 36">
    <name type="scientific">Bifidobacterium adolescentis</name>
    <dbReference type="NCBI Taxonomy" id="1680"/>
    <lineage>
        <taxon>Bacteria</taxon>
        <taxon>Bacillati</taxon>
        <taxon>Actinomycetota</taxon>
        <taxon>Actinomycetes</taxon>
        <taxon>Bifidobacteriales</taxon>
        <taxon>Bifidobacteriaceae</taxon>
        <taxon>Bifidobacterium</taxon>
    </lineage>
</organism>
<dbReference type="KEGG" id="bado:BBMN23_1025"/>
<reference evidence="15 26" key="1">
    <citation type="submission" date="2015-09" db="EMBL/GenBank/DDBJ databases">
        <authorList>
            <consortium name="Pathogen Informatics"/>
        </authorList>
    </citation>
    <scope>NUCLEOTIDE SEQUENCE [LARGE SCALE GENOMIC DNA]</scope>
    <source>
        <strain evidence="15 26">2789STDY5608824</strain>
    </source>
</reference>
<dbReference type="GO" id="GO:0004515">
    <property type="term" value="F:nicotinate-nucleotide adenylyltransferase activity"/>
    <property type="evidence" value="ECO:0007669"/>
    <property type="project" value="UniProtKB-UniRule"/>
</dbReference>
<dbReference type="Proteomes" id="UP000284589">
    <property type="component" value="Unassembled WGS sequence"/>
</dbReference>
<reference evidence="23 35" key="7">
    <citation type="submission" date="2019-12" db="EMBL/GenBank/DDBJ databases">
        <title>Draft Genome Sequence of Bifidobacterium adolescentis ZJ2.</title>
        <authorList>
            <person name="Jin Z."/>
        </authorList>
    </citation>
    <scope>NUCLEOTIDE SEQUENCE [LARGE SCALE GENOMIC DNA]</scope>
    <source>
        <strain evidence="23 35">ZJ2</strain>
    </source>
</reference>
<dbReference type="EMBL" id="QRLP01000004">
    <property type="protein sequence ID" value="RHJ17253.1"/>
    <property type="molecule type" value="Genomic_DNA"/>
</dbReference>
<evidence type="ECO:0000256" key="4">
    <source>
        <dbReference type="ARBA" id="ARBA00022642"/>
    </source>
</evidence>
<dbReference type="PANTHER" id="PTHR39321:SF3">
    <property type="entry name" value="PHOSPHOPANTETHEINE ADENYLYLTRANSFERASE"/>
    <property type="match status" value="1"/>
</dbReference>
<reference evidence="28 29" key="2">
    <citation type="journal article" date="2016" name="Sci. Rep.">
        <title>Evaluation of genetic diversity among strains of the human gut commensal Bifidobacterium adolescentis.</title>
        <authorList>
            <person name="Duranti S."/>
            <person name="Milani C."/>
            <person name="Lugli G.A."/>
            <person name="Mancabelli L."/>
            <person name="Turroni F."/>
            <person name="Ferrario C."/>
            <person name="Mangifesta M."/>
            <person name="Viappiani A."/>
            <person name="Sanchez B."/>
            <person name="Margolles A."/>
            <person name="van Sinderen D."/>
            <person name="Ventura M."/>
        </authorList>
    </citation>
    <scope>NUCLEOTIDE SEQUENCE [LARGE SCALE GENOMIC DNA]</scope>
    <source>
        <strain evidence="19 29">487B</strain>
        <strain evidence="20 30">AD2-8</strain>
        <strain evidence="21 31">AL46-2</strain>
        <strain evidence="22 28">AL46-7</strain>
    </source>
</reference>
<keyword evidence="37" id="KW-1185">Reference proteome</keyword>
<evidence type="ECO:0000256" key="11">
    <source>
        <dbReference type="HAMAP-Rule" id="MF_00244"/>
    </source>
</evidence>
<dbReference type="FunFam" id="3.40.50.620:FF:000039">
    <property type="entry name" value="Probable nicotinate-nucleotide adenylyltransferase"/>
    <property type="match status" value="1"/>
</dbReference>
<evidence type="ECO:0000256" key="2">
    <source>
        <dbReference type="ARBA" id="ARBA00005019"/>
    </source>
</evidence>
<dbReference type="Proteomes" id="UP000241454">
    <property type="component" value="Chromosome"/>
</dbReference>
<evidence type="ECO:0000256" key="10">
    <source>
        <dbReference type="ARBA" id="ARBA00048721"/>
    </source>
</evidence>
<protein>
    <recommendedName>
        <fullName evidence="11">Probable nicotinate-nucleotide adenylyltransferase</fullName>
        <ecNumber evidence="11">2.7.7.18</ecNumber>
    </recommendedName>
    <alternativeName>
        <fullName evidence="11">Deamido-NAD(+) diphosphorylase</fullName>
    </alternativeName>
    <alternativeName>
        <fullName evidence="11">Deamido-NAD(+) pyrophosphorylase</fullName>
    </alternativeName>
    <alternativeName>
        <fullName evidence="11">Nicotinate mononucleotide adenylyltransferase</fullName>
        <shortName evidence="11">NaMN adenylyltransferase</shortName>
    </alternativeName>
</protein>
<dbReference type="NCBIfam" id="TIGR00125">
    <property type="entry name" value="cyt_tran_rel"/>
    <property type="match status" value="1"/>
</dbReference>
<dbReference type="Gene3D" id="3.40.50.620">
    <property type="entry name" value="HUPs"/>
    <property type="match status" value="1"/>
</dbReference>
<dbReference type="Proteomes" id="UP000193905">
    <property type="component" value="Unassembled WGS sequence"/>
</dbReference>
<dbReference type="InterPro" id="IPR014729">
    <property type="entry name" value="Rossmann-like_a/b/a_fold"/>
</dbReference>
<dbReference type="EMBL" id="LNKF01000004">
    <property type="protein sequence ID" value="OSG93781.1"/>
    <property type="molecule type" value="Genomic_DNA"/>
</dbReference>
<dbReference type="EMBL" id="LNKI01000003">
    <property type="protein sequence ID" value="OSG99916.1"/>
    <property type="molecule type" value="Genomic_DNA"/>
</dbReference>
<reference evidence="33 34" key="5">
    <citation type="submission" date="2018-08" db="EMBL/GenBank/DDBJ databases">
        <title>A genome reference for cultivated species of the human gut microbiota.</title>
        <authorList>
            <person name="Zou Y."/>
            <person name="Xue W."/>
            <person name="Luo G."/>
        </authorList>
    </citation>
    <scope>NUCLEOTIDE SEQUENCE [LARGE SCALE GENOMIC DNA]</scope>
    <source>
        <strain evidence="25 34">AF45-19</strain>
        <strain evidence="24 33">AM12-20</strain>
    </source>
</reference>
<dbReference type="Proteomes" id="UP000095647">
    <property type="component" value="Unassembled WGS sequence"/>
</dbReference>
<evidence type="ECO:0000313" key="33">
    <source>
        <dbReference type="Proteomes" id="UP000284589"/>
    </source>
</evidence>
<evidence type="ECO:0000313" key="30">
    <source>
        <dbReference type="Proteomes" id="UP000193664"/>
    </source>
</evidence>
<dbReference type="EMBL" id="CP028341">
    <property type="protein sequence ID" value="AVT45437.1"/>
    <property type="molecule type" value="Genomic_DNA"/>
</dbReference>